<organism evidence="2 3">
    <name type="scientific">Rhizobium loti</name>
    <name type="common">Mesorhizobium loti</name>
    <dbReference type="NCBI Taxonomy" id="381"/>
    <lineage>
        <taxon>Bacteria</taxon>
        <taxon>Pseudomonadati</taxon>
        <taxon>Pseudomonadota</taxon>
        <taxon>Alphaproteobacteria</taxon>
        <taxon>Hyphomicrobiales</taxon>
        <taxon>Phyllobacteriaceae</taxon>
        <taxon>Mesorhizobium</taxon>
    </lineage>
</organism>
<reference evidence="2 3" key="1">
    <citation type="submission" date="2018-05" db="EMBL/GenBank/DDBJ databases">
        <title>Genomic Encyclopedia of Type Strains, Phase IV (KMG-IV): sequencing the most valuable type-strain genomes for metagenomic binning, comparative biology and taxonomic classification.</title>
        <authorList>
            <person name="Goeker M."/>
        </authorList>
    </citation>
    <scope>NUCLEOTIDE SEQUENCE [LARGE SCALE GENOMIC DNA]</scope>
    <source>
        <strain evidence="2 3">DSM 2626</strain>
    </source>
</reference>
<accession>A0A8E2WDW4</accession>
<dbReference type="EMBL" id="QGGH01000002">
    <property type="protein sequence ID" value="PWJ92325.1"/>
    <property type="molecule type" value="Genomic_DNA"/>
</dbReference>
<dbReference type="Pfam" id="PF09937">
    <property type="entry name" value="DUF2169"/>
    <property type="match status" value="1"/>
</dbReference>
<dbReference type="Proteomes" id="UP000245631">
    <property type="component" value="Unassembled WGS sequence"/>
</dbReference>
<name>A0A8E2WDW4_RHILI</name>
<dbReference type="AlphaFoldDB" id="A0A8E2WDW4"/>
<sequence>MFVSQNTTPFLAETFPYQDKHCVKFCVAVIRATYDVDEHGNCTPSKKQSPFVYADTHYGDPEITSIRVETDFAPVKPKCEVLLDAMAVAPKGRQAEAIEVRLVGPGLDKRAVVTGQRRWFRGGLGIQASRPHPFISMPLAWHLAFGGTDRTDPDPTKHRGDAVNPIGSGYLVGQGNIDGTPLPCVEHPQSRMAIWNDRPNPVGFGPVPRFAKERARYAGTYDKHWMENVLPLLPQDFDDCYFQAAPPDQWLDKLSEGMIFGCLGMNESGKFKVKLPAMSVPVRFMFDDRTEHKLVAPDTLTILPHEARIVLVGRVSTKLPRKFVKLQQVQVGKEPEPISGKPHYAGLKEAVAALAGMRRKK</sequence>
<gene>
    <name evidence="2" type="ORF">C8D77_10297</name>
</gene>
<evidence type="ECO:0000313" key="3">
    <source>
        <dbReference type="Proteomes" id="UP000245631"/>
    </source>
</evidence>
<feature type="domain" description="DUF2169" evidence="1">
    <location>
        <begin position="24"/>
        <end position="314"/>
    </location>
</feature>
<evidence type="ECO:0000259" key="1">
    <source>
        <dbReference type="Pfam" id="PF09937"/>
    </source>
</evidence>
<dbReference type="InterPro" id="IPR018683">
    <property type="entry name" value="DUF2169"/>
</dbReference>
<protein>
    <recommendedName>
        <fullName evidence="1">DUF2169 domain-containing protein</fullName>
    </recommendedName>
</protein>
<evidence type="ECO:0000313" key="2">
    <source>
        <dbReference type="EMBL" id="PWJ92325.1"/>
    </source>
</evidence>
<comment type="caution">
    <text evidence="2">The sequence shown here is derived from an EMBL/GenBank/DDBJ whole genome shotgun (WGS) entry which is preliminary data.</text>
</comment>
<proteinExistence type="predicted"/>